<keyword evidence="3" id="KW-1185">Reference proteome</keyword>
<evidence type="ECO:0000313" key="2">
    <source>
        <dbReference type="EMBL" id="OHT97121.1"/>
    </source>
</evidence>
<feature type="compositionally biased region" description="Basic and acidic residues" evidence="1">
    <location>
        <begin position="40"/>
        <end position="53"/>
    </location>
</feature>
<dbReference type="EMBL" id="MLHV01000016">
    <property type="protein sequence ID" value="OHT97121.1"/>
    <property type="molecule type" value="Genomic_DNA"/>
</dbReference>
<evidence type="ECO:0000313" key="3">
    <source>
        <dbReference type="Proteomes" id="UP000179636"/>
    </source>
</evidence>
<dbReference type="AlphaFoldDB" id="A0A1S1JZ86"/>
<feature type="region of interest" description="Disordered" evidence="1">
    <location>
        <begin position="36"/>
        <end position="55"/>
    </location>
</feature>
<dbReference type="Proteomes" id="UP000179636">
    <property type="component" value="Unassembled WGS sequence"/>
</dbReference>
<sequence>MGQETQRGPDSPDGPSFGVLQRQLLRRQSPISKLATLGADRFRQPEETTEQRASEWLSTTASVGAEKITANENDSLVPDADLAEIEAFANGDVLVCA</sequence>
<comment type="caution">
    <text evidence="2">The sequence shown here is derived from an EMBL/GenBank/DDBJ whole genome shotgun (WGS) entry which is preliminary data.</text>
</comment>
<protein>
    <submittedName>
        <fullName evidence="2">Uncharacterized protein</fullName>
    </submittedName>
</protein>
<reference evidence="2 3" key="1">
    <citation type="submission" date="2016-10" db="EMBL/GenBank/DDBJ databases">
        <title>Evaluation of Human, Animal and Environmental Mycobacterium chelonae Isolates by Core Genome Phylogenomic Analysis, Targeted Gene Comparison, and Anti-microbial Susceptibility Patterns: A Tale of Mistaken Identities.</title>
        <authorList>
            <person name="Fogelson S.B."/>
            <person name="Camus A.C."/>
            <person name="Lorenz W."/>
            <person name="Vasireddy R."/>
            <person name="Vasireddy S."/>
            <person name="Smith T."/>
            <person name="Brown-Elliott B.A."/>
            <person name="Wallace R.J.Jr."/>
            <person name="Hasan N.A."/>
            <person name="Reischl U."/>
            <person name="Sanchez S."/>
        </authorList>
    </citation>
    <scope>NUCLEOTIDE SEQUENCE [LARGE SCALE GENOMIC DNA]</scope>
    <source>
        <strain evidence="2 3">24999</strain>
    </source>
</reference>
<proteinExistence type="predicted"/>
<evidence type="ECO:0000256" key="1">
    <source>
        <dbReference type="SAM" id="MobiDB-lite"/>
    </source>
</evidence>
<organism evidence="2 3">
    <name type="scientific">Mycobacterium syngnathidarum</name>
    <dbReference type="NCBI Taxonomy" id="1908205"/>
    <lineage>
        <taxon>Bacteria</taxon>
        <taxon>Bacillati</taxon>
        <taxon>Actinomycetota</taxon>
        <taxon>Actinomycetes</taxon>
        <taxon>Mycobacteriales</taxon>
        <taxon>Mycobacteriaceae</taxon>
        <taxon>Mycobacterium</taxon>
    </lineage>
</organism>
<name>A0A1S1JZ86_9MYCO</name>
<gene>
    <name evidence="2" type="ORF">BKG61_17690</name>
</gene>
<accession>A0A1S1JZ86</accession>